<dbReference type="Pfam" id="PF03959">
    <property type="entry name" value="FSH1"/>
    <property type="match status" value="1"/>
</dbReference>
<dbReference type="SUPFAM" id="SSF53474">
    <property type="entry name" value="alpha/beta-Hydrolases"/>
    <property type="match status" value="1"/>
</dbReference>
<evidence type="ECO:0000313" key="3">
    <source>
        <dbReference type="EMBL" id="OJZ89215.1"/>
    </source>
</evidence>
<dbReference type="AlphaFoldDB" id="A0A1M3TR64"/>
<dbReference type="InterPro" id="IPR029058">
    <property type="entry name" value="AB_hydrolase_fold"/>
</dbReference>
<feature type="domain" description="Serine hydrolase" evidence="2">
    <location>
        <begin position="35"/>
        <end position="237"/>
    </location>
</feature>
<reference evidence="4" key="1">
    <citation type="journal article" date="2017" name="Genome Biol.">
        <title>Comparative genomics reveals high biological diversity and specific adaptations in the industrially and medically important fungal genus Aspergillus.</title>
        <authorList>
            <person name="de Vries R.P."/>
            <person name="Riley R."/>
            <person name="Wiebenga A."/>
            <person name="Aguilar-Osorio G."/>
            <person name="Amillis S."/>
            <person name="Uchima C.A."/>
            <person name="Anderluh G."/>
            <person name="Asadollahi M."/>
            <person name="Askin M."/>
            <person name="Barry K."/>
            <person name="Battaglia E."/>
            <person name="Bayram O."/>
            <person name="Benocci T."/>
            <person name="Braus-Stromeyer S.A."/>
            <person name="Caldana C."/>
            <person name="Canovas D."/>
            <person name="Cerqueira G.C."/>
            <person name="Chen F."/>
            <person name="Chen W."/>
            <person name="Choi C."/>
            <person name="Clum A."/>
            <person name="Dos Santos R.A."/>
            <person name="Damasio A.R."/>
            <person name="Diallinas G."/>
            <person name="Emri T."/>
            <person name="Fekete E."/>
            <person name="Flipphi M."/>
            <person name="Freyberg S."/>
            <person name="Gallo A."/>
            <person name="Gournas C."/>
            <person name="Habgood R."/>
            <person name="Hainaut M."/>
            <person name="Harispe M.L."/>
            <person name="Henrissat B."/>
            <person name="Hilden K.S."/>
            <person name="Hope R."/>
            <person name="Hossain A."/>
            <person name="Karabika E."/>
            <person name="Karaffa L."/>
            <person name="Karanyi Z."/>
            <person name="Krasevec N."/>
            <person name="Kuo A."/>
            <person name="Kusch H."/>
            <person name="LaButti K."/>
            <person name="Lagendijk E.L."/>
            <person name="Lapidus A."/>
            <person name="Levasseur A."/>
            <person name="Lindquist E."/>
            <person name="Lipzen A."/>
            <person name="Logrieco A.F."/>
            <person name="MacCabe A."/>
            <person name="Maekelae M.R."/>
            <person name="Malavazi I."/>
            <person name="Melin P."/>
            <person name="Meyer V."/>
            <person name="Mielnichuk N."/>
            <person name="Miskei M."/>
            <person name="Molnar A.P."/>
            <person name="Mule G."/>
            <person name="Ngan C.Y."/>
            <person name="Orejas M."/>
            <person name="Orosz E."/>
            <person name="Ouedraogo J.P."/>
            <person name="Overkamp K.M."/>
            <person name="Park H.-S."/>
            <person name="Perrone G."/>
            <person name="Piumi F."/>
            <person name="Punt P.J."/>
            <person name="Ram A.F."/>
            <person name="Ramon A."/>
            <person name="Rauscher S."/>
            <person name="Record E."/>
            <person name="Riano-Pachon D.M."/>
            <person name="Robert V."/>
            <person name="Roehrig J."/>
            <person name="Ruller R."/>
            <person name="Salamov A."/>
            <person name="Salih N.S."/>
            <person name="Samson R.A."/>
            <person name="Sandor E."/>
            <person name="Sanguinetti M."/>
            <person name="Schuetze T."/>
            <person name="Sepcic K."/>
            <person name="Shelest E."/>
            <person name="Sherlock G."/>
            <person name="Sophianopoulou V."/>
            <person name="Squina F.M."/>
            <person name="Sun H."/>
            <person name="Susca A."/>
            <person name="Todd R.B."/>
            <person name="Tsang A."/>
            <person name="Unkles S.E."/>
            <person name="van de Wiele N."/>
            <person name="van Rossen-Uffink D."/>
            <person name="Oliveira J.V."/>
            <person name="Vesth T.C."/>
            <person name="Visser J."/>
            <person name="Yu J.-H."/>
            <person name="Zhou M."/>
            <person name="Andersen M.R."/>
            <person name="Archer D.B."/>
            <person name="Baker S.E."/>
            <person name="Benoit I."/>
            <person name="Brakhage A.A."/>
            <person name="Braus G.H."/>
            <person name="Fischer R."/>
            <person name="Frisvad J.C."/>
            <person name="Goldman G.H."/>
            <person name="Houbraken J."/>
            <person name="Oakley B."/>
            <person name="Pocsi I."/>
            <person name="Scazzocchio C."/>
            <person name="Seiboth B."/>
            <person name="vanKuyk P.A."/>
            <person name="Wortman J."/>
            <person name="Dyer P.S."/>
            <person name="Grigoriev I.V."/>
        </authorList>
    </citation>
    <scope>NUCLEOTIDE SEQUENCE [LARGE SCALE GENOMIC DNA]</scope>
    <source>
        <strain evidence="4">CBS 106.47</strain>
    </source>
</reference>
<dbReference type="PANTHER" id="PTHR48070">
    <property type="entry name" value="ESTERASE OVCA2"/>
    <property type="match status" value="1"/>
</dbReference>
<organism evidence="3 4">
    <name type="scientific">Aspergillus luchuensis (strain CBS 106.47)</name>
    <dbReference type="NCBI Taxonomy" id="1137211"/>
    <lineage>
        <taxon>Eukaryota</taxon>
        <taxon>Fungi</taxon>
        <taxon>Dikarya</taxon>
        <taxon>Ascomycota</taxon>
        <taxon>Pezizomycotina</taxon>
        <taxon>Eurotiomycetes</taxon>
        <taxon>Eurotiomycetidae</taxon>
        <taxon>Eurotiales</taxon>
        <taxon>Aspergillaceae</taxon>
        <taxon>Aspergillus</taxon>
        <taxon>Aspergillus subgen. Circumdati</taxon>
    </lineage>
</organism>
<dbReference type="GO" id="GO:0005634">
    <property type="term" value="C:nucleus"/>
    <property type="evidence" value="ECO:0007669"/>
    <property type="project" value="TreeGrafter"/>
</dbReference>
<dbReference type="EMBL" id="KV878238">
    <property type="protein sequence ID" value="OJZ89215.1"/>
    <property type="molecule type" value="Genomic_DNA"/>
</dbReference>
<evidence type="ECO:0000259" key="2">
    <source>
        <dbReference type="Pfam" id="PF03959"/>
    </source>
</evidence>
<dbReference type="InterPro" id="IPR005645">
    <property type="entry name" value="FSH-like_dom"/>
</dbReference>
<dbReference type="GO" id="GO:0019748">
    <property type="term" value="P:secondary metabolic process"/>
    <property type="evidence" value="ECO:0007669"/>
    <property type="project" value="TreeGrafter"/>
</dbReference>
<dbReference type="PANTHER" id="PTHR48070:SF7">
    <property type="entry name" value="SERINE HYDROLASE FSH DOMAIN-CONTAINING PROTEIN-RELATED"/>
    <property type="match status" value="1"/>
</dbReference>
<dbReference type="Proteomes" id="UP000184063">
    <property type="component" value="Unassembled WGS sequence"/>
</dbReference>
<proteinExistence type="predicted"/>
<evidence type="ECO:0000256" key="1">
    <source>
        <dbReference type="ARBA" id="ARBA00022801"/>
    </source>
</evidence>
<dbReference type="GO" id="GO:0016787">
    <property type="term" value="F:hydrolase activity"/>
    <property type="evidence" value="ECO:0007669"/>
    <property type="project" value="UniProtKB-KW"/>
</dbReference>
<evidence type="ECO:0000313" key="4">
    <source>
        <dbReference type="Proteomes" id="UP000184063"/>
    </source>
</evidence>
<protein>
    <recommendedName>
        <fullName evidence="2">Serine hydrolase domain-containing protein</fullName>
    </recommendedName>
</protein>
<keyword evidence="1" id="KW-0378">Hydrolase</keyword>
<sequence>MLWPTAKRPKQSNQTKPIHDALPSIRSLKATMDSRPVRILCLHGIGSNSEVFEAQTARLRYLLGNQYEFDFVDGALPWPAYPNIAEIFGHDQVYYSYCDDSPQSVRRAVAELAQYASENGPFDAVMGFSLGAALAMTLLLNYHRLGLSTPPFSCAILICGILPCDWTVLEQGQVERLSLSRVPYPLQIPTVHCWSPEDLDYPGQSQELLNMCTPNGRVELVHQAGHMFPTDSDGVDQLAQAINTTVRNTARPHLA</sequence>
<dbReference type="InterPro" id="IPR050593">
    <property type="entry name" value="LovG"/>
</dbReference>
<dbReference type="VEuPathDB" id="FungiDB:ASPFODRAFT_42378"/>
<dbReference type="GO" id="GO:0005737">
    <property type="term" value="C:cytoplasm"/>
    <property type="evidence" value="ECO:0007669"/>
    <property type="project" value="TreeGrafter"/>
</dbReference>
<dbReference type="OrthoDB" id="414698at2759"/>
<dbReference type="Gene3D" id="3.40.50.1820">
    <property type="entry name" value="alpha/beta hydrolase"/>
    <property type="match status" value="1"/>
</dbReference>
<accession>A0A1M3TR64</accession>
<name>A0A1M3TR64_ASPLC</name>
<gene>
    <name evidence="3" type="ORF">ASPFODRAFT_42378</name>
</gene>